<keyword evidence="2" id="KW-1003">Cell membrane</keyword>
<dbReference type="CDD" id="cd06581">
    <property type="entry name" value="TM_PBP1_LivM_like"/>
    <property type="match status" value="1"/>
</dbReference>
<keyword evidence="3 6" id="KW-0812">Transmembrane</keyword>
<keyword evidence="5 6" id="KW-0472">Membrane</keyword>
<dbReference type="InterPro" id="IPR001851">
    <property type="entry name" value="ABC_transp_permease"/>
</dbReference>
<keyword evidence="4 6" id="KW-1133">Transmembrane helix</keyword>
<feature type="transmembrane region" description="Helical" evidence="6">
    <location>
        <begin position="173"/>
        <end position="195"/>
    </location>
</feature>
<evidence type="ECO:0000256" key="2">
    <source>
        <dbReference type="ARBA" id="ARBA00022475"/>
    </source>
</evidence>
<organism evidence="7 8">
    <name type="scientific">Umezawaea tangerina</name>
    <dbReference type="NCBI Taxonomy" id="84725"/>
    <lineage>
        <taxon>Bacteria</taxon>
        <taxon>Bacillati</taxon>
        <taxon>Actinomycetota</taxon>
        <taxon>Actinomycetes</taxon>
        <taxon>Pseudonocardiales</taxon>
        <taxon>Pseudonocardiaceae</taxon>
        <taxon>Umezawaea</taxon>
    </lineage>
</organism>
<name>A0A2T0SZ38_9PSEU</name>
<feature type="transmembrane region" description="Helical" evidence="6">
    <location>
        <begin position="306"/>
        <end position="327"/>
    </location>
</feature>
<dbReference type="AlphaFoldDB" id="A0A2T0SZ38"/>
<feature type="transmembrane region" description="Helical" evidence="6">
    <location>
        <begin position="67"/>
        <end position="87"/>
    </location>
</feature>
<dbReference type="Proteomes" id="UP000239494">
    <property type="component" value="Unassembled WGS sequence"/>
</dbReference>
<accession>A0A2T0SZ38</accession>
<evidence type="ECO:0000256" key="5">
    <source>
        <dbReference type="ARBA" id="ARBA00023136"/>
    </source>
</evidence>
<sequence>MTIGNPLRYLDTPLRRVNAVVVVVALVFAVVYPSLVPPPMIGVGFVALLYALRNFTWNIAGGYVGQLSLSHIVAFGTGAFSVAVLTWRHEVNAWVALVVGVLISAVIGFLISLLMSRFGVNAFFLALGTLALSLAAAGVAASWTFLGDTNGISYSGTEEGFAHLQWYVDPSGFYYTTLGFLVVITAGTAALMRFTHFGRSLPFIREDPVIAASMGIRVVRNQALAMALSMGLTSIAGTLIAQYVQIVSYESVLTVEIGVAMMVGSIIGGAGTLAGPIVAGIGIAVLEEFLRSFSVSSANVSSYTQIAYAVVVILLLRFGTGGIMPLWEAGVRAVFGSGRKEKVPEAPEQPVGELVDGRVG</sequence>
<evidence type="ECO:0000256" key="3">
    <source>
        <dbReference type="ARBA" id="ARBA00022692"/>
    </source>
</evidence>
<dbReference type="GO" id="GO:0015658">
    <property type="term" value="F:branched-chain amino acid transmembrane transporter activity"/>
    <property type="evidence" value="ECO:0007669"/>
    <property type="project" value="InterPro"/>
</dbReference>
<dbReference type="InterPro" id="IPR043428">
    <property type="entry name" value="LivM-like"/>
</dbReference>
<protein>
    <submittedName>
        <fullName evidence="7">Amino acid/amide ABC transporter membrane protein 2 (HAAT family)</fullName>
    </submittedName>
</protein>
<gene>
    <name evidence="7" type="ORF">CLV43_10881</name>
</gene>
<evidence type="ECO:0000256" key="1">
    <source>
        <dbReference type="ARBA" id="ARBA00004651"/>
    </source>
</evidence>
<dbReference type="OrthoDB" id="9814461at2"/>
<dbReference type="GO" id="GO:0005886">
    <property type="term" value="C:plasma membrane"/>
    <property type="evidence" value="ECO:0007669"/>
    <property type="project" value="UniProtKB-SubCell"/>
</dbReference>
<feature type="transmembrane region" description="Helical" evidence="6">
    <location>
        <begin position="41"/>
        <end position="60"/>
    </location>
</feature>
<evidence type="ECO:0000256" key="4">
    <source>
        <dbReference type="ARBA" id="ARBA00022989"/>
    </source>
</evidence>
<feature type="transmembrane region" description="Helical" evidence="6">
    <location>
        <begin position="257"/>
        <end position="286"/>
    </location>
</feature>
<feature type="transmembrane region" description="Helical" evidence="6">
    <location>
        <begin position="17"/>
        <end position="35"/>
    </location>
</feature>
<comment type="subcellular location">
    <subcellularLocation>
        <location evidence="1">Cell membrane</location>
        <topology evidence="1">Multi-pass membrane protein</topology>
    </subcellularLocation>
</comment>
<reference evidence="7 8" key="1">
    <citation type="submission" date="2018-03" db="EMBL/GenBank/DDBJ databases">
        <title>Genomic Encyclopedia of Archaeal and Bacterial Type Strains, Phase II (KMG-II): from individual species to whole genera.</title>
        <authorList>
            <person name="Goeker M."/>
        </authorList>
    </citation>
    <scope>NUCLEOTIDE SEQUENCE [LARGE SCALE GENOMIC DNA]</scope>
    <source>
        <strain evidence="7 8">DSM 44720</strain>
    </source>
</reference>
<evidence type="ECO:0000256" key="6">
    <source>
        <dbReference type="SAM" id="Phobius"/>
    </source>
</evidence>
<comment type="caution">
    <text evidence="7">The sequence shown here is derived from an EMBL/GenBank/DDBJ whole genome shotgun (WGS) entry which is preliminary data.</text>
</comment>
<dbReference type="RefSeq" id="WP_106189960.1">
    <property type="nucleotide sequence ID" value="NZ_PVTF01000008.1"/>
</dbReference>
<dbReference type="PANTHER" id="PTHR30482:SF20">
    <property type="entry name" value="HIGH-AFFINITY BRANCHED-CHAIN AMINO ACID TRANSPORT SYSTEM PERMEASE PROTEIN LIVM"/>
    <property type="match status" value="1"/>
</dbReference>
<feature type="transmembrane region" description="Helical" evidence="6">
    <location>
        <begin position="122"/>
        <end position="146"/>
    </location>
</feature>
<evidence type="ECO:0000313" key="7">
    <source>
        <dbReference type="EMBL" id="PRY38681.1"/>
    </source>
</evidence>
<dbReference type="EMBL" id="PVTF01000008">
    <property type="protein sequence ID" value="PRY38681.1"/>
    <property type="molecule type" value="Genomic_DNA"/>
</dbReference>
<dbReference type="PANTHER" id="PTHR30482">
    <property type="entry name" value="HIGH-AFFINITY BRANCHED-CHAIN AMINO ACID TRANSPORT SYSTEM PERMEASE"/>
    <property type="match status" value="1"/>
</dbReference>
<feature type="transmembrane region" description="Helical" evidence="6">
    <location>
        <begin position="223"/>
        <end position="245"/>
    </location>
</feature>
<evidence type="ECO:0000313" key="8">
    <source>
        <dbReference type="Proteomes" id="UP000239494"/>
    </source>
</evidence>
<proteinExistence type="predicted"/>
<feature type="transmembrane region" description="Helical" evidence="6">
    <location>
        <begin position="93"/>
        <end position="115"/>
    </location>
</feature>
<dbReference type="Pfam" id="PF02653">
    <property type="entry name" value="BPD_transp_2"/>
    <property type="match status" value="1"/>
</dbReference>
<keyword evidence="8" id="KW-1185">Reference proteome</keyword>